<keyword evidence="3" id="KW-1185">Reference proteome</keyword>
<dbReference type="Proteomes" id="UP000176562">
    <property type="component" value="Chromosome"/>
</dbReference>
<evidence type="ECO:0008006" key="4">
    <source>
        <dbReference type="Google" id="ProtNLM"/>
    </source>
</evidence>
<dbReference type="PANTHER" id="PTHR35399">
    <property type="entry name" value="SLR8030 PROTEIN"/>
    <property type="match status" value="1"/>
</dbReference>
<gene>
    <name evidence="2" type="ORF">LPB142_05090</name>
</gene>
<reference evidence="2 3" key="1">
    <citation type="submission" date="2016-10" db="EMBL/GenBank/DDBJ databases">
        <title>Rhodobacter sp. LPB0142, isolated from sea water.</title>
        <authorList>
            <person name="Kim E."/>
            <person name="Yi H."/>
        </authorList>
    </citation>
    <scope>NUCLEOTIDE SEQUENCE [LARGE SCALE GENOMIC DNA]</scope>
    <source>
        <strain evidence="2 3">LPB0142</strain>
    </source>
</reference>
<dbReference type="RefSeq" id="WP_068767626.1">
    <property type="nucleotide sequence ID" value="NZ_CP017781.1"/>
</dbReference>
<dbReference type="AlphaFoldDB" id="A0A1D9MA57"/>
<keyword evidence="1" id="KW-0732">Signal</keyword>
<sequence length="581" mass="62173">MKLRSHLLSATALMLLPLAAQAGELAFAPVPFAADDAAKRAVLASSEVTIDGKTYPIGYTAFARSGEKFGQTAFGALTGRDGAVLKAEDGSEIISNSADFTSLLKVGAKLFSLTHFESRPGAMYLSELAQDAEGKLSVVSSKPVDFSALNGLWVPCAGSVTPWETHLGSEEYPADARAIEEATALDQLDDYPFTMVRYEGVEPAKMDLEAFRAAYKPYRYGAPVEVTVTEDGTATPVRHHAMGRVAVELAKVMPDQKTAYISDDGTNVGLFMFVADKEGDLSAGQLYAAKWTQTSDEGAGAADLSWIDLGHADDATVTKAVEEGIKFSDLFETAEIGEDGSCPEGFASANAEGQAECLKVKPGMEMLASRLETRRYASMLGATTEFRKMEGIAYDGDHNKVYLAMSEIAKGMEDGSKQDKGGRNDIRLAKNACGAVYQLDLAENFQATSAKAIVAGKPLTYPEGSEYAGNECDIDGIANPDNLTYIPGYNTLIIGEDTGEGHQNDAIWSMNLETAALTRVFSTPYGSETTSPYWYPDVNGHGYLMAVVQHPYGESDEDKLQDAADAQAYVGYIGPFPALAK</sequence>
<evidence type="ECO:0000256" key="1">
    <source>
        <dbReference type="SAM" id="SignalP"/>
    </source>
</evidence>
<proteinExistence type="predicted"/>
<dbReference type="STRING" id="1850250.LPB142_05090"/>
<dbReference type="Pfam" id="PF05787">
    <property type="entry name" value="PhoX"/>
    <property type="match status" value="1"/>
</dbReference>
<evidence type="ECO:0000313" key="2">
    <source>
        <dbReference type="EMBL" id="AOZ68765.1"/>
    </source>
</evidence>
<dbReference type="PANTHER" id="PTHR35399:SF2">
    <property type="entry name" value="DUF839 DOMAIN-CONTAINING PROTEIN"/>
    <property type="match status" value="1"/>
</dbReference>
<organism evidence="2 3">
    <name type="scientific">Rhodobacter xanthinilyticus</name>
    <dbReference type="NCBI Taxonomy" id="1850250"/>
    <lineage>
        <taxon>Bacteria</taxon>
        <taxon>Pseudomonadati</taxon>
        <taxon>Pseudomonadota</taxon>
        <taxon>Alphaproteobacteria</taxon>
        <taxon>Rhodobacterales</taxon>
        <taxon>Rhodobacter group</taxon>
        <taxon>Rhodobacter</taxon>
    </lineage>
</organism>
<protein>
    <recommendedName>
        <fullName evidence="4">Alkaline phosphatase</fullName>
    </recommendedName>
</protein>
<dbReference type="KEGG" id="rhp:LPB142_05090"/>
<feature type="signal peptide" evidence="1">
    <location>
        <begin position="1"/>
        <end position="22"/>
    </location>
</feature>
<dbReference type="InterPro" id="IPR008557">
    <property type="entry name" value="PhoX"/>
</dbReference>
<name>A0A1D9MA57_9RHOB</name>
<evidence type="ECO:0000313" key="3">
    <source>
        <dbReference type="Proteomes" id="UP000176562"/>
    </source>
</evidence>
<dbReference type="EMBL" id="CP017781">
    <property type="protein sequence ID" value="AOZ68765.1"/>
    <property type="molecule type" value="Genomic_DNA"/>
</dbReference>
<accession>A0A1D9MA57</accession>
<feature type="chain" id="PRO_5009443521" description="Alkaline phosphatase" evidence="1">
    <location>
        <begin position="23"/>
        <end position="581"/>
    </location>
</feature>